<feature type="transmembrane region" description="Helical" evidence="5">
    <location>
        <begin position="182"/>
        <end position="201"/>
    </location>
</feature>
<keyword evidence="1" id="KW-0645">Protease</keyword>
<organism evidence="7 8">
    <name type="scientific">Methanosarcina vacuolata Z-761</name>
    <dbReference type="NCBI Taxonomy" id="1434123"/>
    <lineage>
        <taxon>Archaea</taxon>
        <taxon>Methanobacteriati</taxon>
        <taxon>Methanobacteriota</taxon>
        <taxon>Stenosarchaea group</taxon>
        <taxon>Methanomicrobia</taxon>
        <taxon>Methanosarcinales</taxon>
        <taxon>Methanosarcinaceae</taxon>
        <taxon>Methanosarcina</taxon>
    </lineage>
</organism>
<keyword evidence="3" id="KW-0378">Hydrolase</keyword>
<name>A0A0E3LI77_9EURY</name>
<reference evidence="7 8" key="1">
    <citation type="submission" date="2014-07" db="EMBL/GenBank/DDBJ databases">
        <title>Methanogenic archaea and the global carbon cycle.</title>
        <authorList>
            <person name="Henriksen J.R."/>
            <person name="Luke J."/>
            <person name="Reinhart S."/>
            <person name="Benedict M.N."/>
            <person name="Youngblut N.D."/>
            <person name="Metcalf M.E."/>
            <person name="Whitaker R.J."/>
            <person name="Metcalf W.W."/>
        </authorList>
    </citation>
    <scope>NUCLEOTIDE SEQUENCE [LARGE SCALE GENOMIC DNA]</scope>
    <source>
        <strain evidence="7 8">Z-761</strain>
    </source>
</reference>
<dbReference type="SMART" id="SM00235">
    <property type="entry name" value="ZnMc"/>
    <property type="match status" value="1"/>
</dbReference>
<dbReference type="InterPro" id="IPR024079">
    <property type="entry name" value="MetalloPept_cat_dom_sf"/>
</dbReference>
<dbReference type="GO" id="GO:0008270">
    <property type="term" value="F:zinc ion binding"/>
    <property type="evidence" value="ECO:0007669"/>
    <property type="project" value="InterPro"/>
</dbReference>
<dbReference type="AlphaFoldDB" id="A0A0E3LI77"/>
<dbReference type="InterPro" id="IPR021190">
    <property type="entry name" value="Pept_M10A"/>
</dbReference>
<dbReference type="Proteomes" id="UP000033096">
    <property type="component" value="Chromosome"/>
</dbReference>
<evidence type="ECO:0000256" key="3">
    <source>
        <dbReference type="ARBA" id="ARBA00022801"/>
    </source>
</evidence>
<gene>
    <name evidence="7" type="ORF">MSVAZ_3272</name>
</gene>
<keyword evidence="2" id="KW-0479">Metal-binding</keyword>
<dbReference type="GO" id="GO:0004222">
    <property type="term" value="F:metalloendopeptidase activity"/>
    <property type="evidence" value="ECO:0007669"/>
    <property type="project" value="InterPro"/>
</dbReference>
<accession>A0A0E3LI77</accession>
<keyword evidence="5" id="KW-0472">Membrane</keyword>
<dbReference type="CDD" id="cd04279">
    <property type="entry name" value="ZnMc_MMP_like_1"/>
    <property type="match status" value="1"/>
</dbReference>
<evidence type="ECO:0000256" key="2">
    <source>
        <dbReference type="ARBA" id="ARBA00022723"/>
    </source>
</evidence>
<protein>
    <submittedName>
        <fullName evidence="7">Matrixin</fullName>
    </submittedName>
</protein>
<dbReference type="RefSeq" id="WP_232316145.1">
    <property type="nucleotide sequence ID" value="NZ_CP009520.1"/>
</dbReference>
<dbReference type="GO" id="GO:0031012">
    <property type="term" value="C:extracellular matrix"/>
    <property type="evidence" value="ECO:0007669"/>
    <property type="project" value="InterPro"/>
</dbReference>
<keyword evidence="4" id="KW-0862">Zinc</keyword>
<keyword evidence="8" id="KW-1185">Reference proteome</keyword>
<keyword evidence="5" id="KW-1133">Transmembrane helix</keyword>
<dbReference type="PANTHER" id="PTHR10201">
    <property type="entry name" value="MATRIX METALLOPROTEINASE"/>
    <property type="match status" value="1"/>
</dbReference>
<dbReference type="GeneID" id="24811804"/>
<dbReference type="GO" id="GO:0006508">
    <property type="term" value="P:proteolysis"/>
    <property type="evidence" value="ECO:0007669"/>
    <property type="project" value="UniProtKB-KW"/>
</dbReference>
<proteinExistence type="predicted"/>
<sequence length="217" mass="24707">MVLILPTVSAASETNPERILDYPWDHSPITVYIDDSNVPEHYSPTYYAQIEKAMKYWEEGGNGNLEFTPVFKLVDSKEADIRIKWVENLEIVEGAPPGVAGYASPMVSDGRYVKVDIVLEVGNYQGKAWRQYGDGTMLSVAKHEFGHALGLGHSSNRRDIMYPEYEQREDLNPLLLSKYGPILRMAALAAFAVLLYLGVSWQRSRKKRKKLEDKYFK</sequence>
<dbReference type="SUPFAM" id="SSF55486">
    <property type="entry name" value="Metalloproteases ('zincins'), catalytic domain"/>
    <property type="match status" value="1"/>
</dbReference>
<dbReference type="HOGENOM" id="CLU_105303_0_0_2"/>
<evidence type="ECO:0000313" key="7">
    <source>
        <dbReference type="EMBL" id="AKB45541.1"/>
    </source>
</evidence>
<dbReference type="KEGG" id="mvc:MSVAZ_3272"/>
<evidence type="ECO:0000259" key="6">
    <source>
        <dbReference type="SMART" id="SM00235"/>
    </source>
</evidence>
<evidence type="ECO:0000313" key="8">
    <source>
        <dbReference type="Proteomes" id="UP000033096"/>
    </source>
</evidence>
<evidence type="ECO:0000256" key="1">
    <source>
        <dbReference type="ARBA" id="ARBA00022670"/>
    </source>
</evidence>
<evidence type="ECO:0000256" key="4">
    <source>
        <dbReference type="ARBA" id="ARBA00022833"/>
    </source>
</evidence>
<dbReference type="PRINTS" id="PR00138">
    <property type="entry name" value="MATRIXIN"/>
</dbReference>
<dbReference type="STRING" id="1434123.MSVAZ_3272"/>
<dbReference type="InterPro" id="IPR001818">
    <property type="entry name" value="Pept_M10_metallopeptidase"/>
</dbReference>
<dbReference type="Pfam" id="PF00413">
    <property type="entry name" value="Peptidase_M10"/>
    <property type="match status" value="1"/>
</dbReference>
<feature type="domain" description="Peptidase metallopeptidase" evidence="6">
    <location>
        <begin position="20"/>
        <end position="193"/>
    </location>
</feature>
<dbReference type="PATRIC" id="fig|1434123.4.peg.4019"/>
<dbReference type="EMBL" id="CP009520">
    <property type="protein sequence ID" value="AKB45541.1"/>
    <property type="molecule type" value="Genomic_DNA"/>
</dbReference>
<dbReference type="InterPro" id="IPR006026">
    <property type="entry name" value="Peptidase_Metallo"/>
</dbReference>
<evidence type="ECO:0000256" key="5">
    <source>
        <dbReference type="SAM" id="Phobius"/>
    </source>
</evidence>
<keyword evidence="5" id="KW-0812">Transmembrane</keyword>
<dbReference type="Gene3D" id="3.40.390.10">
    <property type="entry name" value="Collagenase (Catalytic Domain)"/>
    <property type="match status" value="1"/>
</dbReference>